<dbReference type="SUPFAM" id="SSF51735">
    <property type="entry name" value="NAD(P)-binding Rossmann-fold domains"/>
    <property type="match status" value="1"/>
</dbReference>
<feature type="domain" description="Ketopantoate reductase C-terminal" evidence="13">
    <location>
        <begin position="201"/>
        <end position="323"/>
    </location>
</feature>
<evidence type="ECO:0000313" key="14">
    <source>
        <dbReference type="EMBL" id="MFB9750492.1"/>
    </source>
</evidence>
<evidence type="ECO:0000256" key="9">
    <source>
        <dbReference type="ARBA" id="ARBA00032024"/>
    </source>
</evidence>
<keyword evidence="15" id="KW-1185">Reference proteome</keyword>
<evidence type="ECO:0000313" key="15">
    <source>
        <dbReference type="Proteomes" id="UP001589619"/>
    </source>
</evidence>
<dbReference type="InterPro" id="IPR013328">
    <property type="entry name" value="6PGD_dom2"/>
</dbReference>
<dbReference type="PANTHER" id="PTHR43765:SF2">
    <property type="entry name" value="2-DEHYDROPANTOATE 2-REDUCTASE"/>
    <property type="match status" value="1"/>
</dbReference>
<comment type="function">
    <text evidence="1 11">Catalyzes the NADPH-dependent reduction of ketopantoate into pantoic acid.</text>
</comment>
<sequence>MKIVCVGAGSIGLLVTAKLARTGADIALVAHSAEQADALNGGGLILSESGEETVCDVPALSFEELETAQALPDRNGDDGGGADWVLLTVKQKHLTERLLQAVSRLAGEKGRVLCFQNGIGHVERLAAHMPPDAIYLAVTTEGAKRLSGNRVAHTGEGITRIGPALDAGNSSFSPQNAEFAQKMLENALQEAGFRTFLSNQMREVVWNKLLLNAVINPLTALLRIRNGELPETNIRRGLMRGLLDEGIAVANAAGIATRGDLWEQLLDLCARTAANSSSMLQDLSGGRMTEIDWINGAILENASRLQLSLPLHETIYRLVKAAEPSGTPEEHP</sequence>
<protein>
    <recommendedName>
        <fullName evidence="5 11">2-dehydropantoate 2-reductase</fullName>
        <ecNumber evidence="4 11">1.1.1.169</ecNumber>
    </recommendedName>
    <alternativeName>
        <fullName evidence="9 11">Ketopantoate reductase</fullName>
    </alternativeName>
</protein>
<keyword evidence="6 11" id="KW-0566">Pantothenate biosynthesis</keyword>
<evidence type="ECO:0000256" key="6">
    <source>
        <dbReference type="ARBA" id="ARBA00022655"/>
    </source>
</evidence>
<organism evidence="14 15">
    <name type="scientific">Paenibacillus hodogayensis</name>
    <dbReference type="NCBI Taxonomy" id="279208"/>
    <lineage>
        <taxon>Bacteria</taxon>
        <taxon>Bacillati</taxon>
        <taxon>Bacillota</taxon>
        <taxon>Bacilli</taxon>
        <taxon>Bacillales</taxon>
        <taxon>Paenibacillaceae</taxon>
        <taxon>Paenibacillus</taxon>
    </lineage>
</organism>
<evidence type="ECO:0000259" key="13">
    <source>
        <dbReference type="Pfam" id="PF08546"/>
    </source>
</evidence>
<reference evidence="14 15" key="1">
    <citation type="submission" date="2024-09" db="EMBL/GenBank/DDBJ databases">
        <authorList>
            <person name="Sun Q."/>
            <person name="Mori K."/>
        </authorList>
    </citation>
    <scope>NUCLEOTIDE SEQUENCE [LARGE SCALE GENOMIC DNA]</scope>
    <source>
        <strain evidence="14 15">JCM 12520</strain>
    </source>
</reference>
<evidence type="ECO:0000256" key="2">
    <source>
        <dbReference type="ARBA" id="ARBA00004994"/>
    </source>
</evidence>
<evidence type="ECO:0000256" key="1">
    <source>
        <dbReference type="ARBA" id="ARBA00002919"/>
    </source>
</evidence>
<name>A0ABV5VQF1_9BACL</name>
<evidence type="ECO:0000256" key="3">
    <source>
        <dbReference type="ARBA" id="ARBA00007870"/>
    </source>
</evidence>
<evidence type="ECO:0000256" key="4">
    <source>
        <dbReference type="ARBA" id="ARBA00013014"/>
    </source>
</evidence>
<accession>A0ABV5VQF1</accession>
<feature type="domain" description="Ketopantoate reductase N-terminal" evidence="12">
    <location>
        <begin position="3"/>
        <end position="163"/>
    </location>
</feature>
<dbReference type="EC" id="1.1.1.169" evidence="4 11"/>
<evidence type="ECO:0000256" key="8">
    <source>
        <dbReference type="ARBA" id="ARBA00023002"/>
    </source>
</evidence>
<dbReference type="PANTHER" id="PTHR43765">
    <property type="entry name" value="2-DEHYDROPANTOATE 2-REDUCTASE-RELATED"/>
    <property type="match status" value="1"/>
</dbReference>
<evidence type="ECO:0000256" key="7">
    <source>
        <dbReference type="ARBA" id="ARBA00022857"/>
    </source>
</evidence>
<dbReference type="RefSeq" id="WP_344907021.1">
    <property type="nucleotide sequence ID" value="NZ_BAAAYO010000005.1"/>
</dbReference>
<dbReference type="EMBL" id="JBHMAG010000003">
    <property type="protein sequence ID" value="MFB9750492.1"/>
    <property type="molecule type" value="Genomic_DNA"/>
</dbReference>
<evidence type="ECO:0000256" key="11">
    <source>
        <dbReference type="RuleBase" id="RU362068"/>
    </source>
</evidence>
<dbReference type="InterPro" id="IPR013332">
    <property type="entry name" value="KPR_N"/>
</dbReference>
<dbReference type="Pfam" id="PF02558">
    <property type="entry name" value="ApbA"/>
    <property type="match status" value="1"/>
</dbReference>
<dbReference type="InterPro" id="IPR008927">
    <property type="entry name" value="6-PGluconate_DH-like_C_sf"/>
</dbReference>
<evidence type="ECO:0000256" key="10">
    <source>
        <dbReference type="ARBA" id="ARBA00048793"/>
    </source>
</evidence>
<dbReference type="Gene3D" id="1.10.1040.10">
    <property type="entry name" value="N-(1-d-carboxylethyl)-l-norvaline Dehydrogenase, domain 2"/>
    <property type="match status" value="1"/>
</dbReference>
<dbReference type="InterPro" id="IPR003710">
    <property type="entry name" value="ApbA"/>
</dbReference>
<comment type="pathway">
    <text evidence="2 11">Cofactor biosynthesis; (R)-pantothenate biosynthesis; (R)-pantoate from 3-methyl-2-oxobutanoate: step 2/2.</text>
</comment>
<keyword evidence="8 11" id="KW-0560">Oxidoreductase</keyword>
<dbReference type="Gene3D" id="3.40.50.720">
    <property type="entry name" value="NAD(P)-binding Rossmann-like Domain"/>
    <property type="match status" value="1"/>
</dbReference>
<comment type="catalytic activity">
    <reaction evidence="10 11">
        <text>(R)-pantoate + NADP(+) = 2-dehydropantoate + NADPH + H(+)</text>
        <dbReference type="Rhea" id="RHEA:16233"/>
        <dbReference type="ChEBI" id="CHEBI:11561"/>
        <dbReference type="ChEBI" id="CHEBI:15378"/>
        <dbReference type="ChEBI" id="CHEBI:15980"/>
        <dbReference type="ChEBI" id="CHEBI:57783"/>
        <dbReference type="ChEBI" id="CHEBI:58349"/>
        <dbReference type="EC" id="1.1.1.169"/>
    </reaction>
</comment>
<dbReference type="InterPro" id="IPR036291">
    <property type="entry name" value="NAD(P)-bd_dom_sf"/>
</dbReference>
<evidence type="ECO:0000256" key="5">
    <source>
        <dbReference type="ARBA" id="ARBA00019465"/>
    </source>
</evidence>
<evidence type="ECO:0000259" key="12">
    <source>
        <dbReference type="Pfam" id="PF02558"/>
    </source>
</evidence>
<dbReference type="InterPro" id="IPR050838">
    <property type="entry name" value="Ketopantoate_reductase"/>
</dbReference>
<dbReference type="InterPro" id="IPR013752">
    <property type="entry name" value="KPA_reductase"/>
</dbReference>
<comment type="similarity">
    <text evidence="3 11">Belongs to the ketopantoate reductase family.</text>
</comment>
<proteinExistence type="inferred from homology"/>
<dbReference type="Pfam" id="PF08546">
    <property type="entry name" value="ApbA_C"/>
    <property type="match status" value="1"/>
</dbReference>
<dbReference type="SUPFAM" id="SSF48179">
    <property type="entry name" value="6-phosphogluconate dehydrogenase C-terminal domain-like"/>
    <property type="match status" value="1"/>
</dbReference>
<gene>
    <name evidence="14" type="ORF">ACFFNY_02815</name>
</gene>
<keyword evidence="7 11" id="KW-0521">NADP</keyword>
<comment type="caution">
    <text evidence="14">The sequence shown here is derived from an EMBL/GenBank/DDBJ whole genome shotgun (WGS) entry which is preliminary data.</text>
</comment>
<dbReference type="NCBIfam" id="TIGR00745">
    <property type="entry name" value="apbA_panE"/>
    <property type="match status" value="1"/>
</dbReference>
<dbReference type="Proteomes" id="UP001589619">
    <property type="component" value="Unassembled WGS sequence"/>
</dbReference>